<reference evidence="2 3" key="1">
    <citation type="journal article" date="2019" name="Environ. Microbiol.">
        <title>At the nexus of three kingdoms: the genome of the mycorrhizal fungus Gigaspora margarita provides insights into plant, endobacterial and fungal interactions.</title>
        <authorList>
            <person name="Venice F."/>
            <person name="Ghignone S."/>
            <person name="Salvioli di Fossalunga A."/>
            <person name="Amselem J."/>
            <person name="Novero M."/>
            <person name="Xianan X."/>
            <person name="Sedzielewska Toro K."/>
            <person name="Morin E."/>
            <person name="Lipzen A."/>
            <person name="Grigoriev I.V."/>
            <person name="Henrissat B."/>
            <person name="Martin F.M."/>
            <person name="Bonfante P."/>
        </authorList>
    </citation>
    <scope>NUCLEOTIDE SEQUENCE [LARGE SCALE GENOMIC DNA]</scope>
    <source>
        <strain evidence="2 3">BEG34</strain>
    </source>
</reference>
<dbReference type="AlphaFoldDB" id="A0A8H4A810"/>
<comment type="caution">
    <text evidence="2">The sequence shown here is derived from an EMBL/GenBank/DDBJ whole genome shotgun (WGS) entry which is preliminary data.</text>
</comment>
<sequence length="89" mass="9597">MKLGLFLFLTVFAIATLATPLSSGDSFKRQANRNMFCSMCAATCPESWSCNECKDYNNGSFTAPACTCDRCTLECSLGGWNCTSCTSCS</sequence>
<dbReference type="Proteomes" id="UP000439903">
    <property type="component" value="Unassembled WGS sequence"/>
</dbReference>
<evidence type="ECO:0000313" key="2">
    <source>
        <dbReference type="EMBL" id="KAF0457790.1"/>
    </source>
</evidence>
<evidence type="ECO:0000256" key="1">
    <source>
        <dbReference type="SAM" id="SignalP"/>
    </source>
</evidence>
<protein>
    <submittedName>
        <fullName evidence="2">Uncharacterized protein</fullName>
    </submittedName>
</protein>
<feature type="signal peptide" evidence="1">
    <location>
        <begin position="1"/>
        <end position="18"/>
    </location>
</feature>
<name>A0A8H4A810_GIGMA</name>
<feature type="chain" id="PRO_5034292361" evidence="1">
    <location>
        <begin position="19"/>
        <end position="89"/>
    </location>
</feature>
<organism evidence="2 3">
    <name type="scientific">Gigaspora margarita</name>
    <dbReference type="NCBI Taxonomy" id="4874"/>
    <lineage>
        <taxon>Eukaryota</taxon>
        <taxon>Fungi</taxon>
        <taxon>Fungi incertae sedis</taxon>
        <taxon>Mucoromycota</taxon>
        <taxon>Glomeromycotina</taxon>
        <taxon>Glomeromycetes</taxon>
        <taxon>Diversisporales</taxon>
        <taxon>Gigasporaceae</taxon>
        <taxon>Gigaspora</taxon>
    </lineage>
</organism>
<keyword evidence="1" id="KW-0732">Signal</keyword>
<proteinExistence type="predicted"/>
<evidence type="ECO:0000313" key="3">
    <source>
        <dbReference type="Proteomes" id="UP000439903"/>
    </source>
</evidence>
<keyword evidence="3" id="KW-1185">Reference proteome</keyword>
<accession>A0A8H4A810</accession>
<gene>
    <name evidence="2" type="ORF">F8M41_001156</name>
</gene>
<dbReference type="EMBL" id="WTPW01001092">
    <property type="protein sequence ID" value="KAF0457790.1"/>
    <property type="molecule type" value="Genomic_DNA"/>
</dbReference>